<evidence type="ECO:0000256" key="6">
    <source>
        <dbReference type="ARBA" id="ARBA00023163"/>
    </source>
</evidence>
<evidence type="ECO:0000256" key="2">
    <source>
        <dbReference type="ARBA" id="ARBA00022723"/>
    </source>
</evidence>
<dbReference type="InterPro" id="IPR036864">
    <property type="entry name" value="Zn2-C6_fun-type_DNA-bd_sf"/>
</dbReference>
<keyword evidence="6" id="KW-0804">Transcription</keyword>
<dbReference type="EMBL" id="JAKJXO020000019">
    <property type="protein sequence ID" value="KAL1593183.1"/>
    <property type="molecule type" value="Genomic_DNA"/>
</dbReference>
<evidence type="ECO:0000256" key="7">
    <source>
        <dbReference type="ARBA" id="ARBA00023242"/>
    </source>
</evidence>
<evidence type="ECO:0000259" key="9">
    <source>
        <dbReference type="PROSITE" id="PS50048"/>
    </source>
</evidence>
<evidence type="ECO:0000256" key="4">
    <source>
        <dbReference type="ARBA" id="ARBA00023015"/>
    </source>
</evidence>
<dbReference type="SMART" id="SM00906">
    <property type="entry name" value="Fungal_trans"/>
    <property type="match status" value="1"/>
</dbReference>
<organism evidence="10 11">
    <name type="scientific">Paraconiothyrium brasiliense</name>
    <dbReference type="NCBI Taxonomy" id="300254"/>
    <lineage>
        <taxon>Eukaryota</taxon>
        <taxon>Fungi</taxon>
        <taxon>Dikarya</taxon>
        <taxon>Ascomycota</taxon>
        <taxon>Pezizomycotina</taxon>
        <taxon>Dothideomycetes</taxon>
        <taxon>Pleosporomycetidae</taxon>
        <taxon>Pleosporales</taxon>
        <taxon>Massarineae</taxon>
        <taxon>Didymosphaeriaceae</taxon>
        <taxon>Paraconiothyrium</taxon>
    </lineage>
</organism>
<dbReference type="CDD" id="cd00067">
    <property type="entry name" value="GAL4"/>
    <property type="match status" value="1"/>
</dbReference>
<dbReference type="Pfam" id="PF04082">
    <property type="entry name" value="Fungal_trans"/>
    <property type="match status" value="1"/>
</dbReference>
<evidence type="ECO:0000256" key="5">
    <source>
        <dbReference type="ARBA" id="ARBA00023125"/>
    </source>
</evidence>
<dbReference type="CDD" id="cd12148">
    <property type="entry name" value="fungal_TF_MHR"/>
    <property type="match status" value="1"/>
</dbReference>
<keyword evidence="5" id="KW-0238">DNA-binding</keyword>
<keyword evidence="2" id="KW-0479">Metal-binding</keyword>
<evidence type="ECO:0000256" key="8">
    <source>
        <dbReference type="SAM" id="MobiDB-lite"/>
    </source>
</evidence>
<feature type="domain" description="Zn(2)-C6 fungal-type" evidence="9">
    <location>
        <begin position="465"/>
        <end position="493"/>
    </location>
</feature>
<evidence type="ECO:0000313" key="10">
    <source>
        <dbReference type="EMBL" id="KAL1593183.1"/>
    </source>
</evidence>
<feature type="region of interest" description="Disordered" evidence="8">
    <location>
        <begin position="406"/>
        <end position="425"/>
    </location>
</feature>
<evidence type="ECO:0000313" key="11">
    <source>
        <dbReference type="Proteomes" id="UP001521785"/>
    </source>
</evidence>
<dbReference type="PANTHER" id="PTHR47782:SF2">
    <property type="entry name" value="TRANSCRIPTION FACTOR, PUTATIVE (AFU_ORTHOLOGUE AFUA_4G12570)-RELATED"/>
    <property type="match status" value="1"/>
</dbReference>
<name>A0ABR3QLZ8_9PLEO</name>
<dbReference type="Proteomes" id="UP001521785">
    <property type="component" value="Unassembled WGS sequence"/>
</dbReference>
<keyword evidence="7" id="KW-0539">Nucleus</keyword>
<dbReference type="SUPFAM" id="SSF57701">
    <property type="entry name" value="Zn2/Cys6 DNA-binding domain"/>
    <property type="match status" value="1"/>
</dbReference>
<comment type="caution">
    <text evidence="10">The sequence shown here is derived from an EMBL/GenBank/DDBJ whole genome shotgun (WGS) entry which is preliminary data.</text>
</comment>
<protein>
    <recommendedName>
        <fullName evidence="9">Zn(2)-C6 fungal-type domain-containing protein</fullName>
    </recommendedName>
</protein>
<dbReference type="PROSITE" id="PS00463">
    <property type="entry name" value="ZN2_CY6_FUNGAL_1"/>
    <property type="match status" value="1"/>
</dbReference>
<dbReference type="PANTHER" id="PTHR47782">
    <property type="entry name" value="ZN(II)2CYS6 TRANSCRIPTION FACTOR (EUROFUNG)-RELATED"/>
    <property type="match status" value="1"/>
</dbReference>
<accession>A0ABR3QLZ8</accession>
<dbReference type="InterPro" id="IPR052202">
    <property type="entry name" value="Yeast_MetPath_Reg"/>
</dbReference>
<comment type="subcellular location">
    <subcellularLocation>
        <location evidence="1">Nucleus</location>
    </subcellularLocation>
</comment>
<keyword evidence="11" id="KW-1185">Reference proteome</keyword>
<dbReference type="InterPro" id="IPR007219">
    <property type="entry name" value="XnlR_reg_dom"/>
</dbReference>
<dbReference type="Pfam" id="PF00172">
    <property type="entry name" value="Zn_clus"/>
    <property type="match status" value="1"/>
</dbReference>
<dbReference type="PROSITE" id="PS50048">
    <property type="entry name" value="ZN2_CY6_FUNGAL_2"/>
    <property type="match status" value="1"/>
</dbReference>
<gene>
    <name evidence="10" type="ORF">SLS60_010791</name>
</gene>
<keyword evidence="3" id="KW-0862">Zinc</keyword>
<reference evidence="10 11" key="1">
    <citation type="submission" date="2024-02" db="EMBL/GenBank/DDBJ databases">
        <title>De novo assembly and annotation of 12 fungi associated with fruit tree decline syndrome in Ontario, Canada.</title>
        <authorList>
            <person name="Sulman M."/>
            <person name="Ellouze W."/>
            <person name="Ilyukhin E."/>
        </authorList>
    </citation>
    <scope>NUCLEOTIDE SEQUENCE [LARGE SCALE GENOMIC DNA]</scope>
    <source>
        <strain evidence="10 11">M42-189</strain>
    </source>
</reference>
<dbReference type="SMART" id="SM00066">
    <property type="entry name" value="GAL4"/>
    <property type="match status" value="1"/>
</dbReference>
<sequence>MIGPDARINVRLCRAVNATARDFYGFTTEMSYARLILSASSKEPMPAGLTKKLPPRYAATPLIQQYVNNIFTLLPVFEEATLYACVDAVYHLEGVAKPFDIWVVRMVLAIACLSQSEQRGDTLYSDAVGHVNAALEQAEKVLHPGFISSIQAQVLLVIYATMDPHHFDSWTLIGAASRAMVDLGIHQDPSKSTSVARSKLEIRRRVYWCVYSLDRSTALVQTRAFSFSDESAHVHLPFHGSPTSPKHSSPQSHVFLQAFDSALDLFKIRQIQSEWYMDLFQSGREPWQDPYPYIWTMYNRMTEWFQSMSQSTLPALRCFFELELLYSYVYILSPSPRVPHIQEYAQRLIFEHCIAYATNLLAQLNKTSHTTKPPVTFYDAMRAYMTGRQFVDVLSRNTDAILHPVPPAPPVPAAPTNTSEDPLAPPAPVSAPPFPAPLLPDGHNYPNLLRLFLLHAMVNLGRSWGCSMCKQRRIKCDEGDPACKRCTKSGYVCPGYETEKPLRIRFKDETALVVHRLGSGPPHRPSPVGLNEDKETQALNFFVMNFATAGRDAVSSRGLWESVAPTISALPATSPVVDAATAVGGILVNVWQLHRNGVHARNPAFSRAVRGLRQRLASGPIDGPEVLMTILLLQFHENIAAVFGLRAASRVHYNGALALIRSLPIESFSTVASRGLLLNVLNIEVSLAIRECQPVDAGLIPWFASLPYTLPRSPAMKLNWIGISVANIQYNFDVLLKSHPGCSGRRCPHETEIRTLYDTILDLQEASSEWLRNVPEYWVPQKWTPSRNMPQTYIPKYQETCEIYPSVQVASVYNTYRGYQLIINKILSIMQTHGWLQPHMGPQNPSETIQSVVDSMCYSVPFYLGNRDDVHYITDLTNPKPQWVYPAYHNMQDPPIAKEHILPEDIHMKHATAYGAWHSMYPLSMLLGIFGKHAGYDCDCLERTIRPGQLNWIGTQLFRMMKMYAIREGFGVVPETPEECAKTVRRALRSVYQECFDQSLGFPDDEGSLNIPIRGLDSYLTIPDLVWGHDCAVKPQKWDWLTKDRSMAGI</sequence>
<proteinExistence type="predicted"/>
<evidence type="ECO:0000256" key="3">
    <source>
        <dbReference type="ARBA" id="ARBA00022833"/>
    </source>
</evidence>
<dbReference type="Gene3D" id="4.10.240.10">
    <property type="entry name" value="Zn(2)-C6 fungal-type DNA-binding domain"/>
    <property type="match status" value="1"/>
</dbReference>
<keyword evidence="4" id="KW-0805">Transcription regulation</keyword>
<dbReference type="InterPro" id="IPR001138">
    <property type="entry name" value="Zn2Cys6_DnaBD"/>
</dbReference>
<evidence type="ECO:0000256" key="1">
    <source>
        <dbReference type="ARBA" id="ARBA00004123"/>
    </source>
</evidence>